<dbReference type="InterPro" id="IPR008780">
    <property type="entry name" value="Plasmodium_Vir"/>
</dbReference>
<evidence type="ECO:0000256" key="1">
    <source>
        <dbReference type="SAM" id="MobiDB-lite"/>
    </source>
</evidence>
<keyword evidence="2" id="KW-1133">Transmembrane helix</keyword>
<keyword evidence="2" id="KW-0472">Membrane</keyword>
<dbReference type="VEuPathDB" id="PlasmoDB:PmUG01_00040800"/>
<gene>
    <name evidence="4" type="primary">PmUG01_00040800</name>
    <name evidence="3" type="ORF">PMALA_081910</name>
    <name evidence="4" type="ORF">PMUG01_00040800</name>
</gene>
<evidence type="ECO:0000313" key="6">
    <source>
        <dbReference type="Proteomes" id="UP000219813"/>
    </source>
</evidence>
<dbReference type="RefSeq" id="XP_028858960.1">
    <property type="nucleotide sequence ID" value="XM_029003245.1"/>
</dbReference>
<dbReference type="Pfam" id="PF05795">
    <property type="entry name" value="Plasmodium_Vir"/>
    <property type="match status" value="1"/>
</dbReference>
<keyword evidence="2" id="KW-0812">Transmembrane</keyword>
<reference evidence="5" key="1">
    <citation type="submission" date="2016-05" db="EMBL/GenBank/DDBJ databases">
        <authorList>
            <person name="Naeem Raeece"/>
        </authorList>
    </citation>
    <scope>NUCLEOTIDE SEQUENCE [LARGE SCALE GENOMIC DNA]</scope>
</reference>
<dbReference type="KEGG" id="pmal:PMUG01_00040800"/>
<feature type="region of interest" description="Disordered" evidence="1">
    <location>
        <begin position="308"/>
        <end position="348"/>
    </location>
</feature>
<keyword evidence="6" id="KW-1185">Reference proteome</keyword>
<evidence type="ECO:0000256" key="2">
    <source>
        <dbReference type="SAM" id="Phobius"/>
    </source>
</evidence>
<sequence>MEESAYDTILQKLPSHEIYDAFNKEVTDTQYNSLCNIFNSVKDDYKNKTIDLCKKFARNLENLSKISTSGNKYDSCSHYVYWVYDEIRKLFKKEASTDDVATIIKNFNILNTSFITKYAVFNCNYYFLYNDLSELDNKREEKYLHDYFKNYSSIKSSANCKSVGIDDYKKYLKAVTDIYEREKKNCCFHGISLCQSYFLNCSDNLDPSKLIYALESTSADCRKLDNISNTETEKEKLDSREFEEFLKSINFTSCPGLVSDEPSTSTRISTSGDGISSESNIKTHSCSLLGANIKPSITVNADIGQKKLKQSVDHSSRGHISPLGGDLANNDSGRRRNEGFSSNSEKKINVFQEKNGKNVDLRWKLDEKGNLRCPSDKPGEDKTGLCMYMEKLVNQDILVRLEEYGGYRLNKGKKWPTKSLKIALKSDRIGQLAIINSQGLRNPKHLQALKAHQGLISNIKNPNYQELPRNYSESNILQNAFVRVSIVGSLVMGIIFAFFLYFKFTPFGSYVGKIKKRKNRHRHNLAVLHTQGLSKRFIKRTYRHSNRRRFSVVNIEE</sequence>
<organism evidence="3 5">
    <name type="scientific">Plasmodium malariae</name>
    <dbReference type="NCBI Taxonomy" id="5858"/>
    <lineage>
        <taxon>Eukaryota</taxon>
        <taxon>Sar</taxon>
        <taxon>Alveolata</taxon>
        <taxon>Apicomplexa</taxon>
        <taxon>Aconoidasida</taxon>
        <taxon>Haemosporida</taxon>
        <taxon>Plasmodiidae</taxon>
        <taxon>Plasmodium</taxon>
        <taxon>Plasmodium (Plasmodium)</taxon>
    </lineage>
</organism>
<dbReference type="Proteomes" id="UP000078597">
    <property type="component" value="Unassembled WGS sequence"/>
</dbReference>
<dbReference type="EMBL" id="FLRL01000013">
    <property type="protein sequence ID" value="SBT85586.1"/>
    <property type="molecule type" value="Genomic_DNA"/>
</dbReference>
<dbReference type="AlphaFoldDB" id="A0A1A8X897"/>
<dbReference type="EMBL" id="FLQW01007061">
    <property type="protein sequence ID" value="SBT01467.1"/>
    <property type="molecule type" value="Genomic_DNA"/>
</dbReference>
<proteinExistence type="predicted"/>
<feature type="transmembrane region" description="Helical" evidence="2">
    <location>
        <begin position="480"/>
        <end position="502"/>
    </location>
</feature>
<reference evidence="3" key="2">
    <citation type="submission" date="2016-05" db="EMBL/GenBank/DDBJ databases">
        <authorList>
            <person name="Lavstsen T."/>
            <person name="Jespersen J.S."/>
        </authorList>
    </citation>
    <scope>NUCLEOTIDE SEQUENCE [LARGE SCALE GENOMIC DNA]</scope>
</reference>
<accession>A0A1A8X897</accession>
<dbReference type="GeneID" id="39865871"/>
<evidence type="ECO:0000313" key="5">
    <source>
        <dbReference type="Proteomes" id="UP000078597"/>
    </source>
</evidence>
<reference evidence="4 6" key="3">
    <citation type="submission" date="2016-06" db="EMBL/GenBank/DDBJ databases">
        <authorList>
            <consortium name="Pathogen Informatics"/>
        </authorList>
    </citation>
    <scope>NUCLEOTIDE SEQUENCE [LARGE SCALE GENOMIC DNA]</scope>
</reference>
<evidence type="ECO:0000313" key="4">
    <source>
        <dbReference type="EMBL" id="SBT85586.1"/>
    </source>
</evidence>
<dbReference type="OrthoDB" id="10661200at2759"/>
<evidence type="ECO:0000313" key="3">
    <source>
        <dbReference type="EMBL" id="SBT01467.1"/>
    </source>
</evidence>
<protein>
    <submittedName>
        <fullName evidence="3">PIR Superfamily Protein</fullName>
    </submittedName>
    <submittedName>
        <fullName evidence="4">PIR protein</fullName>
    </submittedName>
</protein>
<dbReference type="Proteomes" id="UP000219813">
    <property type="component" value="Unassembled WGS sequence"/>
</dbReference>
<name>A0A1A8X897_PLAMA</name>
<feature type="compositionally biased region" description="Basic and acidic residues" evidence="1">
    <location>
        <begin position="332"/>
        <end position="348"/>
    </location>
</feature>